<organism evidence="1">
    <name type="scientific">hydrothermal vent metagenome</name>
    <dbReference type="NCBI Taxonomy" id="652676"/>
    <lineage>
        <taxon>unclassified sequences</taxon>
        <taxon>metagenomes</taxon>
        <taxon>ecological metagenomes</taxon>
    </lineage>
</organism>
<evidence type="ECO:0000313" key="1">
    <source>
        <dbReference type="EMBL" id="SFV57102.1"/>
    </source>
</evidence>
<gene>
    <name evidence="1" type="ORF">MNB_SV-10-493</name>
</gene>
<sequence>MGRTDYTGTLNKTYIYGVGIKVKKVHAAGSSRDDENISFKTLYGNYARFIGDDHTKVDRKIDLFSV</sequence>
<accession>A0A1W1BUH9</accession>
<reference evidence="1" key="1">
    <citation type="submission" date="2016-10" db="EMBL/GenBank/DDBJ databases">
        <authorList>
            <person name="de Groot N.N."/>
        </authorList>
    </citation>
    <scope>NUCLEOTIDE SEQUENCE</scope>
</reference>
<protein>
    <submittedName>
        <fullName evidence="1">Uncharacterized protein</fullName>
    </submittedName>
</protein>
<dbReference type="AlphaFoldDB" id="A0A1W1BUH9"/>
<proteinExistence type="predicted"/>
<dbReference type="EMBL" id="FPHL01000014">
    <property type="protein sequence ID" value="SFV57102.1"/>
    <property type="molecule type" value="Genomic_DNA"/>
</dbReference>
<name>A0A1W1BUH9_9ZZZZ</name>